<dbReference type="RefSeq" id="WP_001608346.1">
    <property type="nucleotide sequence ID" value="NZ_BBVL01000015.1"/>
</dbReference>
<evidence type="ECO:0000313" key="2">
    <source>
        <dbReference type="Proteomes" id="UP000292187"/>
    </source>
</evidence>
<organism evidence="1 2">
    <name type="scientific">Escherichia albertii</name>
    <dbReference type="NCBI Taxonomy" id="208962"/>
    <lineage>
        <taxon>Bacteria</taxon>
        <taxon>Pseudomonadati</taxon>
        <taxon>Pseudomonadota</taxon>
        <taxon>Gammaproteobacteria</taxon>
        <taxon>Enterobacterales</taxon>
        <taxon>Enterobacteriaceae</taxon>
        <taxon>Escherichia</taxon>
    </lineage>
</organism>
<name>A0A7Z7YJR7_ESCAL</name>
<protein>
    <submittedName>
        <fullName evidence="1">Uncharacterized protein</fullName>
    </submittedName>
</protein>
<comment type="caution">
    <text evidence="1">The sequence shown here is derived from an EMBL/GenBank/DDBJ whole genome shotgun (WGS) entry which is preliminary data.</text>
</comment>
<gene>
    <name evidence="1" type="ORF">EYS06_18870</name>
</gene>
<dbReference type="Proteomes" id="UP000292187">
    <property type="component" value="Unassembled WGS sequence"/>
</dbReference>
<accession>A0A7Z7YJR7</accession>
<proteinExistence type="predicted"/>
<sequence>MNIFSLITDPDNAVYLTLDKFYKKTHRHYPYIQKVNGETKAYALCPRCHNPVLLVNRINNQTESKTLYAKHVKHDVMGIASYSQQGYDDCSLANPTNLDAKIKRDINNKSNNEIKDAVKNYFDLLIYSIESHIGINFSDSVLAQMLEDFNACDGHQYRAINLYNLPLSFVYIANAQDLYGCRVNGKIKENIDKNSESFITSGTELYDKSLYYVNRKKGSPYNKILFYFSNHTISTENDDESVMLYIVEKKQDQTIDSAKILYKEKIYFDGTYFFNTMKKRARLNDLAKSIIQ</sequence>
<dbReference type="AlphaFoldDB" id="A0A7Z7YJR7"/>
<reference evidence="1 2" key="1">
    <citation type="submission" date="2019-02" db="EMBL/GenBank/DDBJ databases">
        <title>Draft genome sequence of Escherichia albertii strain Mex-12/320a, isolated from an infant with diarrhea, harboring virulence genes associated with diarrheagenic strains of enteropathogenic E. coli.</title>
        <authorList>
            <person name="Maldonado-Puga S."/>
            <person name="Meza-Segura M."/>
            <person name="Zaidi M.B."/>
            <person name="Estrada-Garcia T."/>
        </authorList>
    </citation>
    <scope>NUCLEOTIDE SEQUENCE [LARGE SCALE GENOMIC DNA]</scope>
    <source>
        <strain evidence="1 2">Mex-12/320a</strain>
    </source>
</reference>
<evidence type="ECO:0000313" key="1">
    <source>
        <dbReference type="EMBL" id="TBR49519.1"/>
    </source>
</evidence>
<dbReference type="EMBL" id="SIZV01000028">
    <property type="protein sequence ID" value="TBR49519.1"/>
    <property type="molecule type" value="Genomic_DNA"/>
</dbReference>